<evidence type="ECO:0000256" key="1">
    <source>
        <dbReference type="SAM" id="MobiDB-lite"/>
    </source>
</evidence>
<dbReference type="PROSITE" id="PS51318">
    <property type="entry name" value="TAT"/>
    <property type="match status" value="1"/>
</dbReference>
<dbReference type="Pfam" id="PF13360">
    <property type="entry name" value="PQQ_2"/>
    <property type="match status" value="1"/>
</dbReference>
<dbReference type="Proteomes" id="UP000326170">
    <property type="component" value="Chromosome"/>
</dbReference>
<evidence type="ECO:0000313" key="4">
    <source>
        <dbReference type="Proteomes" id="UP000326170"/>
    </source>
</evidence>
<proteinExistence type="predicted"/>
<dbReference type="OrthoDB" id="169171at2157"/>
<dbReference type="GeneID" id="42300882"/>
<dbReference type="InterPro" id="IPR015943">
    <property type="entry name" value="WD40/YVTN_repeat-like_dom_sf"/>
</dbReference>
<dbReference type="RefSeq" id="WP_152940346.1">
    <property type="nucleotide sequence ID" value="NZ_CP045488.1"/>
</dbReference>
<reference evidence="3 4" key="1">
    <citation type="journal article" date="2007" name="Int. J. Syst. Evol. Microbiol.">
        <title>Natronorubrum sulfidifaciens sp. nov., an extremely haloalkaliphilic archaeon isolated from Aiding salt lake in Xin-Jiang, China.</title>
        <authorList>
            <person name="Cui H.L."/>
            <person name="Tohty D."/>
            <person name="Liu H.C."/>
            <person name="Liu S.J."/>
            <person name="Oren A."/>
            <person name="Zhou P.J."/>
        </authorList>
    </citation>
    <scope>NUCLEOTIDE SEQUENCE [LARGE SCALE GENOMIC DNA]</scope>
    <source>
        <strain evidence="3 4">7-3</strain>
    </source>
</reference>
<accession>A0A5P9P3H3</accession>
<organism evidence="3 4">
    <name type="scientific">Natronorubrum aibiense</name>
    <dbReference type="NCBI Taxonomy" id="348826"/>
    <lineage>
        <taxon>Archaea</taxon>
        <taxon>Methanobacteriati</taxon>
        <taxon>Methanobacteriota</taxon>
        <taxon>Stenosarchaea group</taxon>
        <taxon>Halobacteria</taxon>
        <taxon>Halobacteriales</taxon>
        <taxon>Natrialbaceae</taxon>
        <taxon>Natronorubrum</taxon>
    </lineage>
</organism>
<dbReference type="SMART" id="SM00564">
    <property type="entry name" value="PQQ"/>
    <property type="match status" value="5"/>
</dbReference>
<evidence type="ECO:0000259" key="2">
    <source>
        <dbReference type="Pfam" id="PF13360"/>
    </source>
</evidence>
<feature type="domain" description="Pyrrolo-quinoline quinone repeat" evidence="2">
    <location>
        <begin position="72"/>
        <end position="266"/>
    </location>
</feature>
<dbReference type="InterPro" id="IPR011047">
    <property type="entry name" value="Quinoprotein_ADH-like_sf"/>
</dbReference>
<keyword evidence="4" id="KW-1185">Reference proteome</keyword>
<dbReference type="InterPro" id="IPR018391">
    <property type="entry name" value="PQQ_b-propeller_rpt"/>
</dbReference>
<dbReference type="AlphaFoldDB" id="A0A5P9P3H3"/>
<evidence type="ECO:0000313" key="3">
    <source>
        <dbReference type="EMBL" id="QFU82380.1"/>
    </source>
</evidence>
<protein>
    <submittedName>
        <fullName evidence="3">PQQ-binding-like beta-propeller repeat protein</fullName>
    </submittedName>
</protein>
<dbReference type="SUPFAM" id="SSF50998">
    <property type="entry name" value="Quinoprotein alcohol dehydrogenase-like"/>
    <property type="match status" value="2"/>
</dbReference>
<dbReference type="PANTHER" id="PTHR34512">
    <property type="entry name" value="CELL SURFACE PROTEIN"/>
    <property type="match status" value="1"/>
</dbReference>
<gene>
    <name evidence="3" type="ORF">GCU68_07500</name>
</gene>
<dbReference type="KEGG" id="nas:GCU68_07500"/>
<feature type="region of interest" description="Disordered" evidence="1">
    <location>
        <begin position="441"/>
        <end position="534"/>
    </location>
</feature>
<dbReference type="PANTHER" id="PTHR34512:SF30">
    <property type="entry name" value="OUTER MEMBRANE PROTEIN ASSEMBLY FACTOR BAMB"/>
    <property type="match status" value="1"/>
</dbReference>
<name>A0A5P9P3H3_9EURY</name>
<feature type="compositionally biased region" description="Acidic residues" evidence="1">
    <location>
        <begin position="443"/>
        <end position="489"/>
    </location>
</feature>
<sequence>MVERTRRSMLAIGAAALAGGVLTTVGTSSADEQCSCPPAPMDTNGWSSYRGTAANTAHVETDAFPRLETIAWEYEHTGALAAVDDWVYVRTDDGEVHALDAADGEREWKRAELDATGTPAVADGAVYVAGEQLTALDGATGDVLWELAFDEGESVASPTVADGTVYVVADGSLYAVDAHDGSIVWQHDSIELGVYDETEDGTAEVRAFAANPVTVADATVYAPTSPSGFVALEAASGETLWTTDLRTGGNLIIPTEDGIYVDRFEAGHMAGEAYRTAYESDPENVGPSRHQESADPFTESTAFATSGAVRIVISPDGRYLKAWDRERDEFRWKYDYLSETHLFQWPVIAGDTAIVSYQPPSMSDEEADAVIEESRTDPSALEVFGTEPSIIGVDLTDGSKRWAVPYEALEDVDTAGDEFPYAVSEDTLYVNADRLVAVRSSEAVDDGEADSDDGTADNSDDGEAKDESDADETPVDERDSEADRDDETDTGSVTADPKDSSETEAANEGESAGDTAETDRVPGFTAGAGLVGSGLSLEWLRRRATTDESTE</sequence>
<dbReference type="Gene3D" id="2.130.10.10">
    <property type="entry name" value="YVTN repeat-like/Quinoprotein amine dehydrogenase"/>
    <property type="match status" value="2"/>
</dbReference>
<dbReference type="EMBL" id="CP045488">
    <property type="protein sequence ID" value="QFU82380.1"/>
    <property type="molecule type" value="Genomic_DNA"/>
</dbReference>
<dbReference type="InterPro" id="IPR006311">
    <property type="entry name" value="TAT_signal"/>
</dbReference>
<dbReference type="InterPro" id="IPR002372">
    <property type="entry name" value="PQQ_rpt_dom"/>
</dbReference>